<dbReference type="EMBL" id="KQ435752">
    <property type="protein sequence ID" value="KOX76161.1"/>
    <property type="molecule type" value="Genomic_DNA"/>
</dbReference>
<protein>
    <submittedName>
        <fullName evidence="1">Uncharacterized protein</fullName>
    </submittedName>
</protein>
<reference evidence="1 2" key="1">
    <citation type="submission" date="2015-07" db="EMBL/GenBank/DDBJ databases">
        <title>The genome of Melipona quadrifasciata.</title>
        <authorList>
            <person name="Pan H."/>
            <person name="Kapheim K."/>
        </authorList>
    </citation>
    <scope>NUCLEOTIDE SEQUENCE [LARGE SCALE GENOMIC DNA]</scope>
    <source>
        <strain evidence="1">0111107301</strain>
        <tissue evidence="1">Whole body</tissue>
    </source>
</reference>
<sequence length="155" mass="16635">MLPSGLVRSEAMDLVERCDLHVGRLAWRQEPCIAMYRGGGDDGGGSGGGGNWRGGPSGWRGVWVVGGGSLIFKVQIYFKSAAPKFPERMPRILVKIGTAMTNDSPLAVFCIAGGRAPKFQGRLRRADLEAGQAEKQELRAKNGSLARGYRETVAS</sequence>
<evidence type="ECO:0000313" key="2">
    <source>
        <dbReference type="Proteomes" id="UP000053105"/>
    </source>
</evidence>
<proteinExistence type="predicted"/>
<organism evidence="1 2">
    <name type="scientific">Melipona quadrifasciata</name>
    <dbReference type="NCBI Taxonomy" id="166423"/>
    <lineage>
        <taxon>Eukaryota</taxon>
        <taxon>Metazoa</taxon>
        <taxon>Ecdysozoa</taxon>
        <taxon>Arthropoda</taxon>
        <taxon>Hexapoda</taxon>
        <taxon>Insecta</taxon>
        <taxon>Pterygota</taxon>
        <taxon>Neoptera</taxon>
        <taxon>Endopterygota</taxon>
        <taxon>Hymenoptera</taxon>
        <taxon>Apocrita</taxon>
        <taxon>Aculeata</taxon>
        <taxon>Apoidea</taxon>
        <taxon>Anthophila</taxon>
        <taxon>Apidae</taxon>
        <taxon>Melipona</taxon>
    </lineage>
</organism>
<gene>
    <name evidence="1" type="ORF">WN51_11901</name>
</gene>
<dbReference type="AlphaFoldDB" id="A0A0N0BHF1"/>
<keyword evidence="2" id="KW-1185">Reference proteome</keyword>
<dbReference type="Proteomes" id="UP000053105">
    <property type="component" value="Unassembled WGS sequence"/>
</dbReference>
<accession>A0A0N0BHF1</accession>
<evidence type="ECO:0000313" key="1">
    <source>
        <dbReference type="EMBL" id="KOX76161.1"/>
    </source>
</evidence>
<name>A0A0N0BHF1_9HYME</name>